<reference evidence="3" key="1">
    <citation type="submission" date="2019-04" db="EMBL/GenBank/DDBJ databases">
        <title>Friends and foes A comparative genomics studyof 23 Aspergillus species from section Flavi.</title>
        <authorList>
            <consortium name="DOE Joint Genome Institute"/>
            <person name="Kjaerbolling I."/>
            <person name="Vesth T."/>
            <person name="Frisvad J.C."/>
            <person name="Nybo J.L."/>
            <person name="Theobald S."/>
            <person name="Kildgaard S."/>
            <person name="Isbrandt T."/>
            <person name="Kuo A."/>
            <person name="Sato A."/>
            <person name="Lyhne E.K."/>
            <person name="Kogle M.E."/>
            <person name="Wiebenga A."/>
            <person name="Kun R.S."/>
            <person name="Lubbers R.J."/>
            <person name="Makela M.R."/>
            <person name="Barry K."/>
            <person name="Chovatia M."/>
            <person name="Clum A."/>
            <person name="Daum C."/>
            <person name="Haridas S."/>
            <person name="He G."/>
            <person name="LaButti K."/>
            <person name="Lipzen A."/>
            <person name="Mondo S."/>
            <person name="Riley R."/>
            <person name="Salamov A."/>
            <person name="Simmons B.A."/>
            <person name="Magnuson J.K."/>
            <person name="Henrissat B."/>
            <person name="Mortensen U.H."/>
            <person name="Larsen T.O."/>
            <person name="Devries R.P."/>
            <person name="Grigoriev I.V."/>
            <person name="Machida M."/>
            <person name="Baker S.E."/>
            <person name="Andersen M.R."/>
        </authorList>
    </citation>
    <scope>NUCLEOTIDE SEQUENCE [LARGE SCALE GENOMIC DNA]</scope>
    <source>
        <strain evidence="3">CBS 130015</strain>
    </source>
</reference>
<dbReference type="EMBL" id="ML738333">
    <property type="protein sequence ID" value="KAE8312480.1"/>
    <property type="molecule type" value="Genomic_DNA"/>
</dbReference>
<keyword evidence="3" id="KW-1185">Reference proteome</keyword>
<gene>
    <name evidence="2" type="ORF">BDV41DRAFT_539067</name>
</gene>
<evidence type="ECO:0000313" key="2">
    <source>
        <dbReference type="EMBL" id="KAE8312480.1"/>
    </source>
</evidence>
<dbReference type="Proteomes" id="UP000325433">
    <property type="component" value="Unassembled WGS sequence"/>
</dbReference>
<organism evidence="2 3">
    <name type="scientific">Aspergillus transmontanensis</name>
    <dbReference type="NCBI Taxonomy" id="1034304"/>
    <lineage>
        <taxon>Eukaryota</taxon>
        <taxon>Fungi</taxon>
        <taxon>Dikarya</taxon>
        <taxon>Ascomycota</taxon>
        <taxon>Pezizomycotina</taxon>
        <taxon>Eurotiomycetes</taxon>
        <taxon>Eurotiomycetidae</taxon>
        <taxon>Eurotiales</taxon>
        <taxon>Aspergillaceae</taxon>
        <taxon>Aspergillus</taxon>
        <taxon>Aspergillus subgen. Circumdati</taxon>
    </lineage>
</organism>
<proteinExistence type="predicted"/>
<feature type="compositionally biased region" description="Basic residues" evidence="1">
    <location>
        <begin position="56"/>
        <end position="71"/>
    </location>
</feature>
<dbReference type="AlphaFoldDB" id="A0A5N6VZC4"/>
<accession>A0A5N6VZC4</accession>
<name>A0A5N6VZC4_9EURO</name>
<sequence>MRRLIAVNCKHSSAVAPWILLIELQTWQVTVGYSRRVLVACGGSLATGRGWEKTVIRKRSGKKRKRRKRSRGDRSGDLRSTTPSTEAERTVPWLRNCRQRWVVSAKRCDSLRRNIALFTRFWKLG</sequence>
<evidence type="ECO:0000256" key="1">
    <source>
        <dbReference type="SAM" id="MobiDB-lite"/>
    </source>
</evidence>
<feature type="region of interest" description="Disordered" evidence="1">
    <location>
        <begin position="56"/>
        <end position="89"/>
    </location>
</feature>
<evidence type="ECO:0000313" key="3">
    <source>
        <dbReference type="Proteomes" id="UP000325433"/>
    </source>
</evidence>
<protein>
    <submittedName>
        <fullName evidence="2">Uncharacterized protein</fullName>
    </submittedName>
</protein>